<protein>
    <submittedName>
        <fullName evidence="2">Uncharacterized protein</fullName>
    </submittedName>
</protein>
<dbReference type="Proteomes" id="UP000828251">
    <property type="component" value="Unassembled WGS sequence"/>
</dbReference>
<comment type="caution">
    <text evidence="2">The sequence shown here is derived from an EMBL/GenBank/DDBJ whole genome shotgun (WGS) entry which is preliminary data.</text>
</comment>
<sequence length="71" mass="7798">QDMKIGTKVLSSIQLVKDVLYGRNINSIERNAMKALSEVLVAQDIDMKPTDSTVEPTPLGKMGCESGFKEK</sequence>
<evidence type="ECO:0000256" key="1">
    <source>
        <dbReference type="SAM" id="MobiDB-lite"/>
    </source>
</evidence>
<evidence type="ECO:0000313" key="2">
    <source>
        <dbReference type="EMBL" id="KAH1057634.1"/>
    </source>
</evidence>
<keyword evidence="3" id="KW-1185">Reference proteome</keyword>
<feature type="region of interest" description="Disordered" evidence="1">
    <location>
        <begin position="50"/>
        <end position="71"/>
    </location>
</feature>
<evidence type="ECO:0000313" key="3">
    <source>
        <dbReference type="Proteomes" id="UP000828251"/>
    </source>
</evidence>
<organism evidence="2 3">
    <name type="scientific">Gossypium stocksii</name>
    <dbReference type="NCBI Taxonomy" id="47602"/>
    <lineage>
        <taxon>Eukaryota</taxon>
        <taxon>Viridiplantae</taxon>
        <taxon>Streptophyta</taxon>
        <taxon>Embryophyta</taxon>
        <taxon>Tracheophyta</taxon>
        <taxon>Spermatophyta</taxon>
        <taxon>Magnoliopsida</taxon>
        <taxon>eudicotyledons</taxon>
        <taxon>Gunneridae</taxon>
        <taxon>Pentapetalae</taxon>
        <taxon>rosids</taxon>
        <taxon>malvids</taxon>
        <taxon>Malvales</taxon>
        <taxon>Malvaceae</taxon>
        <taxon>Malvoideae</taxon>
        <taxon>Gossypium</taxon>
    </lineage>
</organism>
<name>A0A9D3UW68_9ROSI</name>
<proteinExistence type="predicted"/>
<reference evidence="2 3" key="1">
    <citation type="journal article" date="2021" name="Plant Biotechnol. J.">
        <title>Multi-omics assisted identification of the key and species-specific regulatory components of drought-tolerant mechanisms in Gossypium stocksii.</title>
        <authorList>
            <person name="Yu D."/>
            <person name="Ke L."/>
            <person name="Zhang D."/>
            <person name="Wu Y."/>
            <person name="Sun Y."/>
            <person name="Mei J."/>
            <person name="Sun J."/>
            <person name="Sun Y."/>
        </authorList>
    </citation>
    <scope>NUCLEOTIDE SEQUENCE [LARGE SCALE GENOMIC DNA]</scope>
    <source>
        <strain evidence="3">cv. E1</strain>
        <tissue evidence="2">Leaf</tissue>
    </source>
</reference>
<dbReference type="AlphaFoldDB" id="A0A9D3UW68"/>
<dbReference type="EMBL" id="JAIQCV010000010">
    <property type="protein sequence ID" value="KAH1057634.1"/>
    <property type="molecule type" value="Genomic_DNA"/>
</dbReference>
<accession>A0A9D3UW68</accession>
<gene>
    <name evidence="2" type="ORF">J1N35_035699</name>
</gene>
<feature type="non-terminal residue" evidence="2">
    <location>
        <position position="1"/>
    </location>
</feature>